<dbReference type="PANTHER" id="PTHR43806:SF11">
    <property type="entry name" value="CEREVISIN-RELATED"/>
    <property type="match status" value="1"/>
</dbReference>
<dbReference type="Pfam" id="PF00082">
    <property type="entry name" value="Peptidase_S8"/>
    <property type="match status" value="1"/>
</dbReference>
<feature type="active site" description="Charge relay system" evidence="5">
    <location>
        <position position="136"/>
    </location>
</feature>
<dbReference type="HOGENOM" id="CLU_011263_15_6_2"/>
<dbReference type="EMBL" id="CP002840">
    <property type="protein sequence ID" value="AEH39219.1"/>
    <property type="molecule type" value="Genomic_DNA"/>
</dbReference>
<evidence type="ECO:0000256" key="4">
    <source>
        <dbReference type="ARBA" id="ARBA00022825"/>
    </source>
</evidence>
<dbReference type="InterPro" id="IPR015500">
    <property type="entry name" value="Peptidase_S8_subtilisin-rel"/>
</dbReference>
<organism evidence="9 10">
    <name type="scientific">Halopiger xanaduensis (strain DSM 18323 / JCM 14033 / SH-6)</name>
    <dbReference type="NCBI Taxonomy" id="797210"/>
    <lineage>
        <taxon>Archaea</taxon>
        <taxon>Methanobacteriati</taxon>
        <taxon>Methanobacteriota</taxon>
        <taxon>Stenosarchaea group</taxon>
        <taxon>Halobacteria</taxon>
        <taxon>Halobacteriales</taxon>
        <taxon>Natrialbaceae</taxon>
        <taxon>Halopiger</taxon>
    </lineage>
</organism>
<evidence type="ECO:0000256" key="1">
    <source>
        <dbReference type="ARBA" id="ARBA00011073"/>
    </source>
</evidence>
<evidence type="ECO:0000256" key="6">
    <source>
        <dbReference type="RuleBase" id="RU003355"/>
    </source>
</evidence>
<reference evidence="10" key="1">
    <citation type="journal article" date="2012" name="Stand. Genomic Sci.">
        <title>Complete genome sequence of Halopiger xanaduensis type strain (SH-6(T)).</title>
        <authorList>
            <person name="Anderson I."/>
            <person name="Tindall B.J."/>
            <person name="Rohde M."/>
            <person name="Lucas S."/>
            <person name="Han J."/>
            <person name="Lapidus A."/>
            <person name="Cheng J.F."/>
            <person name="Goodwin L."/>
            <person name="Pitluck S."/>
            <person name="Peters L."/>
            <person name="Pati A."/>
            <person name="Mikhailova N."/>
            <person name="Pagani I."/>
            <person name="Teshima H."/>
            <person name="Han C."/>
            <person name="Tapia R."/>
            <person name="Land M."/>
            <person name="Woyke T."/>
            <person name="Klenk H.P."/>
            <person name="Kyrpides N."/>
            <person name="Ivanova N."/>
        </authorList>
    </citation>
    <scope>NUCLEOTIDE SEQUENCE [LARGE SCALE GENOMIC DNA]</scope>
    <source>
        <strain evidence="10">DSM 18323 / JCM 14033 / SH-6</strain>
        <plasmid evidence="10">Plasmid pHALXA01</plasmid>
    </source>
</reference>
<evidence type="ECO:0000313" key="10">
    <source>
        <dbReference type="Proteomes" id="UP000006794"/>
    </source>
</evidence>
<keyword evidence="4 5" id="KW-0720">Serine protease</keyword>
<evidence type="ECO:0000313" key="9">
    <source>
        <dbReference type="EMBL" id="AEH39219.1"/>
    </source>
</evidence>
<keyword evidence="3 5" id="KW-0378">Hydrolase</keyword>
<feature type="compositionally biased region" description="Polar residues" evidence="7">
    <location>
        <begin position="290"/>
        <end position="316"/>
    </location>
</feature>
<dbReference type="InterPro" id="IPR023828">
    <property type="entry name" value="Peptidase_S8_Ser-AS"/>
</dbReference>
<dbReference type="InterPro" id="IPR023827">
    <property type="entry name" value="Peptidase_S8_Asp-AS"/>
</dbReference>
<dbReference type="PROSITE" id="PS00138">
    <property type="entry name" value="SUBTILASE_SER"/>
    <property type="match status" value="1"/>
</dbReference>
<feature type="active site" description="Charge relay system" evidence="5">
    <location>
        <position position="393"/>
    </location>
</feature>
<dbReference type="PROSITE" id="PS00137">
    <property type="entry name" value="SUBTILASE_HIS"/>
    <property type="match status" value="1"/>
</dbReference>
<keyword evidence="10" id="KW-1185">Reference proteome</keyword>
<sequence length="450" mass="48361">MARLQRRTLLRRTGVSIGGLVLGSTAVSAAEGPLQRFIVDRKSLRNEDDVEVVHSLDPVDLLVVRATESQLNDSGATFAPDIRLGPEPYGPVRQSDAETAAEDDDLVEYQWDKQDQRISEAHKITRGDGSRVAIIDSGIAADHPALEGQVNLELSRSFADDDYGVGKPYSGTHGTHVAGIVAASNETGKVIGSAPESELVDLRVFGASPASTEQHDQDLPPAYWSEAYYGSVMAALVYATEIGCDAANLSLGWTWRMRMDGWGKFWGKVHQRVGNYARRNGTIHTHASGNWGESLQFNQDETDSSQTAGGITTSATGPVGFDPDSGDVDEPAYSPSTYTTHGVGAIDLAAPGGNGGENQYDNVLNATAIPVFDEETGEYLDTEYGYGWLAGTSMAAPQVAGAIALVNSVHPEYNGNQIRNTLKRTADRPDEYENKYYGSGYLDTYAALTD</sequence>
<comment type="similarity">
    <text evidence="1 5 6">Belongs to the peptidase S8 family.</text>
</comment>
<dbReference type="AlphaFoldDB" id="F8DDW5"/>
<gene>
    <name evidence="9" type="ordered locus">Halxa_0637</name>
</gene>
<feature type="region of interest" description="Disordered" evidence="7">
    <location>
        <begin position="77"/>
        <end position="102"/>
    </location>
</feature>
<feature type="active site" description="Charge relay system" evidence="5">
    <location>
        <position position="173"/>
    </location>
</feature>
<dbReference type="InterPro" id="IPR006311">
    <property type="entry name" value="TAT_signal"/>
</dbReference>
<dbReference type="InterPro" id="IPR036852">
    <property type="entry name" value="Peptidase_S8/S53_dom_sf"/>
</dbReference>
<dbReference type="InterPro" id="IPR022398">
    <property type="entry name" value="Peptidase_S8_His-AS"/>
</dbReference>
<keyword evidence="2 5" id="KW-0645">Protease</keyword>
<evidence type="ECO:0000256" key="2">
    <source>
        <dbReference type="ARBA" id="ARBA00022670"/>
    </source>
</evidence>
<dbReference type="PANTHER" id="PTHR43806">
    <property type="entry name" value="PEPTIDASE S8"/>
    <property type="match status" value="1"/>
</dbReference>
<keyword evidence="9" id="KW-0614">Plasmid</keyword>
<dbReference type="PRINTS" id="PR00723">
    <property type="entry name" value="SUBTILISIN"/>
</dbReference>
<dbReference type="Gene3D" id="3.40.50.200">
    <property type="entry name" value="Peptidase S8/S53 domain"/>
    <property type="match status" value="1"/>
</dbReference>
<dbReference type="Proteomes" id="UP000006794">
    <property type="component" value="Plasmid pHALXA01"/>
</dbReference>
<protein>
    <submittedName>
        <fullName evidence="9">Peptidase S8 and S53 subtilisin kexin sedolisin</fullName>
    </submittedName>
</protein>
<dbReference type="PROSITE" id="PS51318">
    <property type="entry name" value="TAT"/>
    <property type="match status" value="1"/>
</dbReference>
<dbReference type="PROSITE" id="PS51892">
    <property type="entry name" value="SUBTILASE"/>
    <property type="match status" value="1"/>
</dbReference>
<proteinExistence type="inferred from homology"/>
<dbReference type="InterPro" id="IPR000209">
    <property type="entry name" value="Peptidase_S8/S53_dom"/>
</dbReference>
<name>F8DDW5_HALXS</name>
<dbReference type="KEGG" id="hxa:Halxa_0637"/>
<dbReference type="PROSITE" id="PS00136">
    <property type="entry name" value="SUBTILASE_ASP"/>
    <property type="match status" value="1"/>
</dbReference>
<feature type="region of interest" description="Disordered" evidence="7">
    <location>
        <begin position="290"/>
        <end position="336"/>
    </location>
</feature>
<feature type="domain" description="Peptidase S8/S53" evidence="8">
    <location>
        <begin position="127"/>
        <end position="440"/>
    </location>
</feature>
<geneLocation type="plasmid" evidence="9 10">
    <name>pHALXA01</name>
</geneLocation>
<accession>F8DDW5</accession>
<dbReference type="GO" id="GO:0006508">
    <property type="term" value="P:proteolysis"/>
    <property type="evidence" value="ECO:0007669"/>
    <property type="project" value="UniProtKB-KW"/>
</dbReference>
<dbReference type="SUPFAM" id="SSF52743">
    <property type="entry name" value="Subtilisin-like"/>
    <property type="match status" value="1"/>
</dbReference>
<evidence type="ECO:0000256" key="3">
    <source>
        <dbReference type="ARBA" id="ARBA00022801"/>
    </source>
</evidence>
<evidence type="ECO:0000256" key="7">
    <source>
        <dbReference type="SAM" id="MobiDB-lite"/>
    </source>
</evidence>
<dbReference type="GO" id="GO:0004252">
    <property type="term" value="F:serine-type endopeptidase activity"/>
    <property type="evidence" value="ECO:0007669"/>
    <property type="project" value="UniProtKB-UniRule"/>
</dbReference>
<evidence type="ECO:0000256" key="5">
    <source>
        <dbReference type="PROSITE-ProRule" id="PRU01240"/>
    </source>
</evidence>
<dbReference type="InterPro" id="IPR050131">
    <property type="entry name" value="Peptidase_S8_subtilisin-like"/>
</dbReference>
<evidence type="ECO:0000259" key="8">
    <source>
        <dbReference type="Pfam" id="PF00082"/>
    </source>
</evidence>